<keyword evidence="3" id="KW-0805">Transcription regulation</keyword>
<dbReference type="RefSeq" id="XP_017867860.1">
    <property type="nucleotide sequence ID" value="XM_018012371.1"/>
</dbReference>
<organism evidence="6 7">
    <name type="scientific">Drosophila arizonae</name>
    <name type="common">Fruit fly</name>
    <dbReference type="NCBI Taxonomy" id="7263"/>
    <lineage>
        <taxon>Eukaryota</taxon>
        <taxon>Metazoa</taxon>
        <taxon>Ecdysozoa</taxon>
        <taxon>Arthropoda</taxon>
        <taxon>Hexapoda</taxon>
        <taxon>Insecta</taxon>
        <taxon>Pterygota</taxon>
        <taxon>Neoptera</taxon>
        <taxon>Endopterygota</taxon>
        <taxon>Diptera</taxon>
        <taxon>Brachycera</taxon>
        <taxon>Muscomorpha</taxon>
        <taxon>Ephydroidea</taxon>
        <taxon>Drosophilidae</taxon>
        <taxon>Drosophila</taxon>
    </lineage>
</organism>
<reference evidence="6" key="1">
    <citation type="journal article" date="1997" name="Nucleic Acids Res.">
        <title>tRNAscan-SE: a program for improved detection of transfer RNA genes in genomic sequence.</title>
        <authorList>
            <person name="Lowe T.M."/>
            <person name="Eddy S.R."/>
        </authorList>
    </citation>
    <scope>NUCLEOTIDE SEQUENCE [LARGE SCALE GENOMIC DNA]</scope>
</reference>
<evidence type="ECO:0000256" key="4">
    <source>
        <dbReference type="ARBA" id="ARBA00023163"/>
    </source>
</evidence>
<dbReference type="PANTHER" id="PTHR13130">
    <property type="entry name" value="34 KDA TRANSCRIPTIONAL CO-ACTIVATOR-RELATED"/>
    <property type="match status" value="1"/>
</dbReference>
<reference evidence="7" key="3">
    <citation type="submission" date="2025-08" db="UniProtKB">
        <authorList>
            <consortium name="RefSeq"/>
        </authorList>
    </citation>
    <scope>IDENTIFICATION</scope>
    <source>
        <tissue evidence="7">Whole organism</tissue>
    </source>
</reference>
<evidence type="ECO:0000256" key="3">
    <source>
        <dbReference type="ARBA" id="ARBA00023015"/>
    </source>
</evidence>
<keyword evidence="5" id="KW-0539">Nucleus</keyword>
<accession>A0ABM1PKX4</accession>
<comment type="subcellular location">
    <subcellularLocation>
        <location evidence="1">Nucleus</location>
    </subcellularLocation>
</comment>
<comment type="similarity">
    <text evidence="2">Belongs to the Mediator complex subunit 27 family.</text>
</comment>
<evidence type="ECO:0000313" key="6">
    <source>
        <dbReference type="Proteomes" id="UP000694904"/>
    </source>
</evidence>
<keyword evidence="6" id="KW-1185">Reference proteome</keyword>
<protein>
    <submittedName>
        <fullName evidence="7">Mediator of RNA polymerase II transcription subunit 27 isoform X2</fullName>
    </submittedName>
</protein>
<gene>
    <name evidence="7" type="primary">LOC108616859</name>
</gene>
<evidence type="ECO:0000256" key="2">
    <source>
        <dbReference type="ARBA" id="ARBA00008048"/>
    </source>
</evidence>
<dbReference type="InterPro" id="IPR021627">
    <property type="entry name" value="Mediator_Med27"/>
</dbReference>
<reference evidence="6" key="2">
    <citation type="journal article" date="2016" name="G3 (Bethesda)">
        <title>Genome Evolution in Three Species of Cactophilic Drosophila.</title>
        <authorList>
            <person name="Sanchez-Flores A."/>
            <person name="Penazola F."/>
            <person name="Carpinteyro-Ponce J."/>
            <person name="Nazario-Yepiz N."/>
            <person name="Abreu-Goodger C."/>
            <person name="Machado C.A."/>
            <person name="Markow T.A."/>
        </authorList>
    </citation>
    <scope>NUCLEOTIDE SEQUENCE [LARGE SCALE GENOMIC DNA]</scope>
</reference>
<dbReference type="Proteomes" id="UP000694904">
    <property type="component" value="Chromosome 2"/>
</dbReference>
<evidence type="ECO:0000256" key="5">
    <source>
        <dbReference type="ARBA" id="ARBA00023242"/>
    </source>
</evidence>
<evidence type="ECO:0000256" key="1">
    <source>
        <dbReference type="ARBA" id="ARBA00004123"/>
    </source>
</evidence>
<name>A0ABM1PKX4_DROAR</name>
<dbReference type="PANTHER" id="PTHR13130:SF4">
    <property type="entry name" value="MEDIATOR OF RNA POLYMERASE II TRANSCRIPTION SUBUNIT 27"/>
    <property type="match status" value="1"/>
</dbReference>
<dbReference type="GeneID" id="108616859"/>
<proteinExistence type="inferred from homology"/>
<evidence type="ECO:0000313" key="7">
    <source>
        <dbReference type="RefSeq" id="XP_017867860.1"/>
    </source>
</evidence>
<sequence>MQMDKLNQTLTAVKNLRSSVRQCFEHLADGTDGEAIEESRNKFVHDFQERFTALNSQIRDLEQLVNGLQVPPSAYHLGNTTFLAQETTQERQALYPQLVNSYKWIDKVHDHSMLAFNNLNQNTLRRSYNYCSQKRQRLPFSSFNNDPDHIDKLLSDINHPPHTTYKVFHPFGSNAVAIVTISNVLKAAIVFKGVLIEWVTIKGYDETLEHDDLSFGSFVRFGSVPVSSASVCARAPFTKYPKKQHRNKKESYS</sequence>
<keyword evidence="4" id="KW-0804">Transcription</keyword>